<dbReference type="Proteomes" id="UP000677054">
    <property type="component" value="Unassembled WGS sequence"/>
</dbReference>
<keyword evidence="2" id="KW-1185">Reference proteome</keyword>
<dbReference type="AlphaFoldDB" id="A0A7R9ABB7"/>
<proteinExistence type="predicted"/>
<evidence type="ECO:0000313" key="2">
    <source>
        <dbReference type="Proteomes" id="UP000677054"/>
    </source>
</evidence>
<organism evidence="1">
    <name type="scientific">Darwinula stevensoni</name>
    <dbReference type="NCBI Taxonomy" id="69355"/>
    <lineage>
        <taxon>Eukaryota</taxon>
        <taxon>Metazoa</taxon>
        <taxon>Ecdysozoa</taxon>
        <taxon>Arthropoda</taxon>
        <taxon>Crustacea</taxon>
        <taxon>Oligostraca</taxon>
        <taxon>Ostracoda</taxon>
        <taxon>Podocopa</taxon>
        <taxon>Podocopida</taxon>
        <taxon>Darwinulocopina</taxon>
        <taxon>Darwinuloidea</taxon>
        <taxon>Darwinulidae</taxon>
        <taxon>Darwinula</taxon>
    </lineage>
</organism>
<sequence length="308" mass="34290">MRTPSRNINIFEIGLKAKTGHTPFEAASWDSSISYVPPSLTFIEPHCLIDYGCTQQSRSVNQEPKCHKHVIHADFSPTYAQNGIRKNLPDKENTWEEREVTAILRSSATENAQLLSKIGAQSFALHLQVLCKTSALPFRVSIEKLFDTLSKSRILEDTGTATSESILSCTEFLVAGNGFVHSGSWQFQLLDDLCRWTGTDTHRQRQMPQAANRYEKGKGVLDRTSLTALPHLPTLSINVYPVFTGLGQVTATSMPLRAECLISLHIGPPGPIGRVLLRRTKPLPLTQWSTEWPMLEPKGDKVVPESSR</sequence>
<evidence type="ECO:0000313" key="1">
    <source>
        <dbReference type="EMBL" id="CAD7250821.1"/>
    </source>
</evidence>
<dbReference type="EMBL" id="CAJPEV010003091">
    <property type="protein sequence ID" value="CAG0898895.1"/>
    <property type="molecule type" value="Genomic_DNA"/>
</dbReference>
<dbReference type="EMBL" id="LR902608">
    <property type="protein sequence ID" value="CAD7250821.1"/>
    <property type="molecule type" value="Genomic_DNA"/>
</dbReference>
<protein>
    <submittedName>
        <fullName evidence="1">Uncharacterized protein</fullName>
    </submittedName>
</protein>
<accession>A0A7R9ABB7</accession>
<feature type="non-terminal residue" evidence="1">
    <location>
        <position position="1"/>
    </location>
</feature>
<gene>
    <name evidence="1" type="ORF">DSTB1V02_LOCUS10590</name>
</gene>
<name>A0A7R9ABB7_9CRUS</name>
<reference evidence="1" key="1">
    <citation type="submission" date="2020-11" db="EMBL/GenBank/DDBJ databases">
        <authorList>
            <person name="Tran Van P."/>
        </authorList>
    </citation>
    <scope>NUCLEOTIDE SEQUENCE</scope>
</reference>